<dbReference type="SUPFAM" id="SSF57424">
    <property type="entry name" value="LDL receptor-like module"/>
    <property type="match status" value="2"/>
</dbReference>
<reference evidence="10" key="3">
    <citation type="submission" date="2025-09" db="UniProtKB">
        <authorList>
            <consortium name="Ensembl"/>
        </authorList>
    </citation>
    <scope>IDENTIFICATION</scope>
    <source>
        <strain evidence="10">Guanapo</strain>
    </source>
</reference>
<accession>A0A3P9P7K3</accession>
<dbReference type="PRINTS" id="PR00261">
    <property type="entry name" value="LDLRECEPTOR"/>
</dbReference>
<keyword evidence="7" id="KW-0675">Receptor</keyword>
<dbReference type="PROSITE" id="PS50068">
    <property type="entry name" value="LDLRA_2"/>
    <property type="match status" value="2"/>
</dbReference>
<organism evidence="10 11">
    <name type="scientific">Poecilia reticulata</name>
    <name type="common">Guppy</name>
    <name type="synonym">Acanthophacelus reticulatus</name>
    <dbReference type="NCBI Taxonomy" id="8081"/>
    <lineage>
        <taxon>Eukaryota</taxon>
        <taxon>Metazoa</taxon>
        <taxon>Chordata</taxon>
        <taxon>Craniata</taxon>
        <taxon>Vertebrata</taxon>
        <taxon>Euteleostomi</taxon>
        <taxon>Actinopterygii</taxon>
        <taxon>Neopterygii</taxon>
        <taxon>Teleostei</taxon>
        <taxon>Neoteleostei</taxon>
        <taxon>Acanthomorphata</taxon>
        <taxon>Ovalentaria</taxon>
        <taxon>Atherinomorphae</taxon>
        <taxon>Cyprinodontiformes</taxon>
        <taxon>Poeciliidae</taxon>
        <taxon>Poeciliinae</taxon>
        <taxon>Poecilia</taxon>
    </lineage>
</organism>
<evidence type="ECO:0000256" key="3">
    <source>
        <dbReference type="ARBA" id="ARBA00022737"/>
    </source>
</evidence>
<evidence type="ECO:0000256" key="2">
    <source>
        <dbReference type="ARBA" id="ARBA00022692"/>
    </source>
</evidence>
<reference evidence="10" key="2">
    <citation type="submission" date="2025-08" db="UniProtKB">
        <authorList>
            <consortium name="Ensembl"/>
        </authorList>
    </citation>
    <scope>IDENTIFICATION</scope>
    <source>
        <strain evidence="10">Guanapo</strain>
    </source>
</reference>
<keyword evidence="5" id="KW-0472">Membrane</keyword>
<dbReference type="OMA" id="YCTATKT"/>
<dbReference type="Ensembl" id="ENSPRET00000017979.1">
    <property type="protein sequence ID" value="ENSPREP00000017790.1"/>
    <property type="gene ID" value="ENSPREG00000012030.1"/>
</dbReference>
<keyword evidence="11" id="KW-1185">Reference proteome</keyword>
<name>A0A3P9P7K3_POERE</name>
<protein>
    <submittedName>
        <fullName evidence="10">Uncharacterized protein</fullName>
    </submittedName>
</protein>
<dbReference type="Pfam" id="PF00057">
    <property type="entry name" value="Ldl_recept_a"/>
    <property type="match status" value="2"/>
</dbReference>
<feature type="disulfide bond" evidence="9">
    <location>
        <begin position="65"/>
        <end position="80"/>
    </location>
</feature>
<evidence type="ECO:0000313" key="10">
    <source>
        <dbReference type="Ensembl" id="ENSPREP00000017790.1"/>
    </source>
</evidence>
<keyword evidence="6 9" id="KW-1015">Disulfide bond</keyword>
<dbReference type="GO" id="GO:0005886">
    <property type="term" value="C:plasma membrane"/>
    <property type="evidence" value="ECO:0007669"/>
    <property type="project" value="TreeGrafter"/>
</dbReference>
<feature type="disulfide bond" evidence="9">
    <location>
        <begin position="128"/>
        <end position="143"/>
    </location>
</feature>
<evidence type="ECO:0000313" key="11">
    <source>
        <dbReference type="Proteomes" id="UP000242638"/>
    </source>
</evidence>
<keyword evidence="4" id="KW-1133">Transmembrane helix</keyword>
<evidence type="ECO:0000256" key="5">
    <source>
        <dbReference type="ARBA" id="ARBA00023136"/>
    </source>
</evidence>
<feature type="disulfide bond" evidence="9">
    <location>
        <begin position="116"/>
        <end position="134"/>
    </location>
</feature>
<keyword evidence="2" id="KW-0812">Transmembrane</keyword>
<dbReference type="GO" id="GO:0043235">
    <property type="term" value="C:receptor complex"/>
    <property type="evidence" value="ECO:0007669"/>
    <property type="project" value="TreeGrafter"/>
</dbReference>
<dbReference type="Gene3D" id="4.10.400.10">
    <property type="entry name" value="Low-density Lipoprotein Receptor"/>
    <property type="match status" value="2"/>
</dbReference>
<keyword evidence="8" id="KW-0325">Glycoprotein</keyword>
<sequence length="155" mass="17140">MESRLERIVSARFVRLHKNNVSLTYADEYVTTSPSGVGTVTVQRCKPGQFLCHGSEECIPVSLLCDGQPNCKDYSDETNCGEIVPHYAPSGTTTSPAVTPWRPLVPRPCSPKQFSCDSGECVHKDRRCDLQRDCIDGSDEKDCGRCYICSSKVVM</sequence>
<comment type="caution">
    <text evidence="9">Lacks conserved residue(s) required for the propagation of feature annotation.</text>
</comment>
<feature type="disulfide bond" evidence="9">
    <location>
        <begin position="109"/>
        <end position="121"/>
    </location>
</feature>
<dbReference type="GeneTree" id="ENSGT00940000179373"/>
<evidence type="ECO:0000256" key="1">
    <source>
        <dbReference type="ARBA" id="ARBA00004167"/>
    </source>
</evidence>
<proteinExistence type="predicted"/>
<evidence type="ECO:0000256" key="4">
    <source>
        <dbReference type="ARBA" id="ARBA00022989"/>
    </source>
</evidence>
<dbReference type="InterPro" id="IPR023415">
    <property type="entry name" value="LDLR_class-A_CS"/>
</dbReference>
<comment type="subcellular location">
    <subcellularLocation>
        <location evidence="1">Membrane</location>
        <topology evidence="1">Single-pass membrane protein</topology>
    </subcellularLocation>
</comment>
<dbReference type="InterPro" id="IPR036055">
    <property type="entry name" value="LDL_receptor-like_sf"/>
</dbReference>
<evidence type="ECO:0000256" key="6">
    <source>
        <dbReference type="ARBA" id="ARBA00023157"/>
    </source>
</evidence>
<dbReference type="STRING" id="8081.ENSPREP00000017790"/>
<dbReference type="SMART" id="SM00192">
    <property type="entry name" value="LDLa"/>
    <property type="match status" value="2"/>
</dbReference>
<dbReference type="InterPro" id="IPR051221">
    <property type="entry name" value="LDLR-related"/>
</dbReference>
<evidence type="ECO:0000256" key="9">
    <source>
        <dbReference type="PROSITE-ProRule" id="PRU00124"/>
    </source>
</evidence>
<dbReference type="Proteomes" id="UP000242638">
    <property type="component" value="Unassembled WGS sequence"/>
</dbReference>
<evidence type="ECO:0000256" key="7">
    <source>
        <dbReference type="ARBA" id="ARBA00023170"/>
    </source>
</evidence>
<dbReference type="PROSITE" id="PS01209">
    <property type="entry name" value="LDLRA_1"/>
    <property type="match status" value="1"/>
</dbReference>
<dbReference type="PANTHER" id="PTHR22722">
    <property type="entry name" value="LOW-DENSITY LIPOPROTEIN RECEPTOR-RELATED PROTEIN 2-RELATED"/>
    <property type="match status" value="1"/>
</dbReference>
<reference evidence="11" key="1">
    <citation type="submission" date="2013-11" db="EMBL/GenBank/DDBJ databases">
        <title>The genomic landscape of the Guanapo guppy.</title>
        <authorList>
            <person name="Kuenstner A."/>
            <person name="Dreyer C."/>
        </authorList>
    </citation>
    <scope>NUCLEOTIDE SEQUENCE</scope>
    <source>
        <strain evidence="11">Guanapo</strain>
    </source>
</reference>
<keyword evidence="3" id="KW-0677">Repeat</keyword>
<evidence type="ECO:0000256" key="8">
    <source>
        <dbReference type="ARBA" id="ARBA00023180"/>
    </source>
</evidence>
<dbReference type="AlphaFoldDB" id="A0A3P9P7K3"/>
<dbReference type="InterPro" id="IPR002172">
    <property type="entry name" value="LDrepeatLR_classA_rpt"/>
</dbReference>
<dbReference type="CDD" id="cd00112">
    <property type="entry name" value="LDLa"/>
    <property type="match status" value="2"/>
</dbReference>